<dbReference type="RefSeq" id="WP_160884035.1">
    <property type="nucleotide sequence ID" value="NZ_WURB01000004.1"/>
</dbReference>
<dbReference type="AlphaFoldDB" id="A0A7X3SNI8"/>
<accession>A0A7X3SNI8</accession>
<feature type="compositionally biased region" description="Acidic residues" evidence="1">
    <location>
        <begin position="530"/>
        <end position="542"/>
    </location>
</feature>
<feature type="transmembrane region" description="Helical" evidence="2">
    <location>
        <begin position="211"/>
        <end position="231"/>
    </location>
</feature>
<feature type="transmembrane region" description="Helical" evidence="2">
    <location>
        <begin position="75"/>
        <end position="100"/>
    </location>
</feature>
<evidence type="ECO:0000313" key="3">
    <source>
        <dbReference type="EMBL" id="MXQ11451.1"/>
    </source>
</evidence>
<comment type="caution">
    <text evidence="3">The sequence shown here is derived from an EMBL/GenBank/DDBJ whole genome shotgun (WGS) entry which is preliminary data.</text>
</comment>
<feature type="transmembrane region" description="Helical" evidence="2">
    <location>
        <begin position="309"/>
        <end position="326"/>
    </location>
</feature>
<feature type="transmembrane region" description="Helical" evidence="2">
    <location>
        <begin position="144"/>
        <end position="161"/>
    </location>
</feature>
<feature type="transmembrane region" description="Helical" evidence="2">
    <location>
        <begin position="346"/>
        <end position="365"/>
    </location>
</feature>
<keyword evidence="2" id="KW-0472">Membrane</keyword>
<dbReference type="EMBL" id="WURB01000004">
    <property type="protein sequence ID" value="MXQ11451.1"/>
    <property type="molecule type" value="Genomic_DNA"/>
</dbReference>
<reference evidence="3 4" key="2">
    <citation type="submission" date="2020-01" db="EMBL/GenBank/DDBJ databases">
        <title>Microvirga sp. nov., an arsenate reduction bacterium isolated from Tibet hotspring sediments.</title>
        <authorList>
            <person name="Xian W.-D."/>
            <person name="Li W.-J."/>
        </authorList>
    </citation>
    <scope>NUCLEOTIDE SEQUENCE [LARGE SCALE GENOMIC DNA]</scope>
    <source>
        <strain evidence="3 4">KCTC 23863</strain>
    </source>
</reference>
<name>A0A7X3SNI8_9HYPH</name>
<protein>
    <recommendedName>
        <fullName evidence="5">Glycosyltransferase RgtA/B/C/D-like domain-containing protein</fullName>
    </recommendedName>
</protein>
<keyword evidence="2" id="KW-0812">Transmembrane</keyword>
<evidence type="ECO:0008006" key="5">
    <source>
        <dbReference type="Google" id="ProtNLM"/>
    </source>
</evidence>
<evidence type="ECO:0000256" key="1">
    <source>
        <dbReference type="SAM" id="MobiDB-lite"/>
    </source>
</evidence>
<feature type="transmembrane region" description="Helical" evidence="2">
    <location>
        <begin position="260"/>
        <end position="280"/>
    </location>
</feature>
<dbReference type="OrthoDB" id="7993201at2"/>
<feature type="transmembrane region" description="Helical" evidence="2">
    <location>
        <begin position="173"/>
        <end position="205"/>
    </location>
</feature>
<feature type="region of interest" description="Disordered" evidence="1">
    <location>
        <begin position="520"/>
        <end position="542"/>
    </location>
</feature>
<reference evidence="3 4" key="1">
    <citation type="submission" date="2019-12" db="EMBL/GenBank/DDBJ databases">
        <authorList>
            <person name="Yuan C.-G."/>
        </authorList>
    </citation>
    <scope>NUCLEOTIDE SEQUENCE [LARGE SCALE GENOMIC DNA]</scope>
    <source>
        <strain evidence="3 4">KCTC 23863</strain>
    </source>
</reference>
<sequence>MTVWMRGSAQVRLLIITVAAICALMLAWPGQTVTTKYVNDLFIFLDGVHRINSGQIPNRDFHTALGPLVYYAPALGYWLSGTFGGAMPVGMALITAALALPASHILGSRLRPAVALPLGIYLILVAAVPMNLGESVSALSFAMFYNRIGWAGLGFLLVMYLRPERPGRSQNGLDAACAAFLVILMLYIKISYGLVGIGFLILLLLDARQRLWSISALGLTAIGCLVVEVFWGGTKAHIADLLLAGEVSGSLKPVDQIVQLLLGNLPDFTLFFVFAGLILWRTRSIRDFLFFGFSAGSGFLLIMQNFQNSGIVTLMAASAVAVERLARSDRQAYEPRRRPLTAGAQLLLFAFVLPGSLQYAAALGLHTGLASLDRGQAAPLPNFGEVKLVRLWNDGDYPAFSRYFASLADGARALSSLEQETDHVLVLDFVSPFSAGLGLEAPTGDSTWYHWGRTVNEHSFLPAKSLFDDVRIIMEPKWPVDGATTEGLKAIYAEFINDQFEFAGETADWRIYVLRAPPAETVSRSNDSDRDGEEDDIVPSGG</sequence>
<keyword evidence="2" id="KW-1133">Transmembrane helix</keyword>
<dbReference type="Proteomes" id="UP000436483">
    <property type="component" value="Unassembled WGS sequence"/>
</dbReference>
<proteinExistence type="predicted"/>
<evidence type="ECO:0000313" key="4">
    <source>
        <dbReference type="Proteomes" id="UP000436483"/>
    </source>
</evidence>
<feature type="transmembrane region" description="Helical" evidence="2">
    <location>
        <begin position="112"/>
        <end position="132"/>
    </location>
</feature>
<keyword evidence="4" id="KW-1185">Reference proteome</keyword>
<organism evidence="3 4">
    <name type="scientific">Microvirga makkahensis</name>
    <dbReference type="NCBI Taxonomy" id="1128670"/>
    <lineage>
        <taxon>Bacteria</taxon>
        <taxon>Pseudomonadati</taxon>
        <taxon>Pseudomonadota</taxon>
        <taxon>Alphaproteobacteria</taxon>
        <taxon>Hyphomicrobiales</taxon>
        <taxon>Methylobacteriaceae</taxon>
        <taxon>Microvirga</taxon>
    </lineage>
</organism>
<gene>
    <name evidence="3" type="ORF">GR328_08260</name>
</gene>
<evidence type="ECO:0000256" key="2">
    <source>
        <dbReference type="SAM" id="Phobius"/>
    </source>
</evidence>